<keyword evidence="6" id="KW-0805">Transcription regulation</keyword>
<evidence type="ECO:0000256" key="3">
    <source>
        <dbReference type="ARBA" id="ARBA00022737"/>
    </source>
</evidence>
<evidence type="ECO:0000259" key="11">
    <source>
        <dbReference type="PROSITE" id="PS50048"/>
    </source>
</evidence>
<accession>A0A0C3JAU3</accession>
<feature type="domain" description="C2H2-type" evidence="12">
    <location>
        <begin position="5"/>
        <end position="32"/>
    </location>
</feature>
<evidence type="ECO:0000256" key="4">
    <source>
        <dbReference type="ARBA" id="ARBA00022771"/>
    </source>
</evidence>
<dbReference type="CDD" id="cd00067">
    <property type="entry name" value="GAL4"/>
    <property type="match status" value="1"/>
</dbReference>
<keyword evidence="3" id="KW-0677">Repeat</keyword>
<feature type="domain" description="C2H2-type" evidence="12">
    <location>
        <begin position="33"/>
        <end position="61"/>
    </location>
</feature>
<feature type="region of interest" description="Disordered" evidence="10">
    <location>
        <begin position="576"/>
        <end position="621"/>
    </location>
</feature>
<dbReference type="PROSITE" id="PS50048">
    <property type="entry name" value="ZN2_CY6_FUNGAL_2"/>
    <property type="match status" value="1"/>
</dbReference>
<feature type="region of interest" description="Disordered" evidence="10">
    <location>
        <begin position="727"/>
        <end position="766"/>
    </location>
</feature>
<keyword evidence="4 9" id="KW-0863">Zinc-finger</keyword>
<dbReference type="InterPro" id="IPR013087">
    <property type="entry name" value="Znf_C2H2_type"/>
</dbReference>
<dbReference type="HOGENOM" id="CLU_016934_0_0_1"/>
<feature type="region of interest" description="Disordered" evidence="10">
    <location>
        <begin position="366"/>
        <end position="398"/>
    </location>
</feature>
<sequence length="766" mass="80281">MGGDHKCPVCQATFTRPQHVARHMRSHTGDRPYKCQHCGDQFARSDLLSRHINKCHANEKAPPNTAGGKRKGSAAASRATTSKQACDQCVQLSLPCDGSNPCSKCVSRKCRCTYVKFHRQTAPIGPGHQPPRSVAPSASSPVIGSTHPHLDDLILGPPPPSVPSMATSSDSLLSTQFSFNPAYPPASTVDLSSIPVSVASLDVMTDKFRSHTDLLRRGGGSSSSPSTSVHPASTTGANVFSGIYASQSQPGWYSWGDPASGSASLFDASRFLPPLDDKDFPTGVTRAQIPSAVSEVFDPDFYNPNGLGSGYRARRASLDFSDSSSAPSQSVPSSATSSSVHLPLPGPGELFDNTSEDVECQRREMLVDSQRRDVPCSQPSSYPTSEQPRPTSEGGFSSAFGLMSIEDQNALAQLQSDGVPFFSNVGVGGVVPHSPNATPMPARQASHPQQPGHQPFRDRGMSLSALHTPGEMREFWKAYVRTPLSGPAGDDAAPNTNTSQSQQTQMPMSPSSQRRRLRVSSLPSVTPTVERGHPLMNGYGGGHGEGSRGSLHGNSDDLRSYEAAVNARSAFMNLNLVPRRRGTRPGASASPVPPSVSAENQSTTDMTALSRPSSSSSVSSLAHAFGPHQSFVKPPPLSNASISLPVPSVHGHGLDSGSFGNSPRELPSRESSVASDGTGSSEGEVFRPSFKRLASQTLGPANSKRALVERGAGGSGETIAVAVADGGRLGAGGNASKEPLGTGNASLRPMAALPDRARRTSEAGLA</sequence>
<feature type="region of interest" description="Disordered" evidence="10">
    <location>
        <begin position="653"/>
        <end position="687"/>
    </location>
</feature>
<dbReference type="FunFam" id="3.30.160.60:FF:000100">
    <property type="entry name" value="Zinc finger 45-like"/>
    <property type="match status" value="1"/>
</dbReference>
<evidence type="ECO:0008006" key="15">
    <source>
        <dbReference type="Google" id="ProtNLM"/>
    </source>
</evidence>
<feature type="region of interest" description="Disordered" evidence="10">
    <location>
        <begin position="56"/>
        <end position="76"/>
    </location>
</feature>
<feature type="region of interest" description="Disordered" evidence="10">
    <location>
        <begin position="122"/>
        <end position="149"/>
    </location>
</feature>
<dbReference type="GO" id="GO:0005634">
    <property type="term" value="C:nucleus"/>
    <property type="evidence" value="ECO:0007669"/>
    <property type="project" value="UniProtKB-SubCell"/>
</dbReference>
<reference evidence="14" key="2">
    <citation type="submission" date="2015-01" db="EMBL/GenBank/DDBJ databases">
        <title>Evolutionary Origins and Diversification of the Mycorrhizal Mutualists.</title>
        <authorList>
            <consortium name="DOE Joint Genome Institute"/>
            <consortium name="Mycorrhizal Genomics Consortium"/>
            <person name="Kohler A."/>
            <person name="Kuo A."/>
            <person name="Nagy L.G."/>
            <person name="Floudas D."/>
            <person name="Copeland A."/>
            <person name="Barry K.W."/>
            <person name="Cichocki N."/>
            <person name="Veneault-Fourrey C."/>
            <person name="LaButti K."/>
            <person name="Lindquist E.A."/>
            <person name="Lipzen A."/>
            <person name="Lundell T."/>
            <person name="Morin E."/>
            <person name="Murat C."/>
            <person name="Riley R."/>
            <person name="Ohm R."/>
            <person name="Sun H."/>
            <person name="Tunlid A."/>
            <person name="Henrissat B."/>
            <person name="Grigoriev I.V."/>
            <person name="Hibbett D.S."/>
            <person name="Martin F."/>
        </authorList>
    </citation>
    <scope>NUCLEOTIDE SEQUENCE [LARGE SCALE GENOMIC DNA]</scope>
    <source>
        <strain evidence="14">Marx 270</strain>
    </source>
</reference>
<dbReference type="InterPro" id="IPR001138">
    <property type="entry name" value="Zn2Cys6_DnaBD"/>
</dbReference>
<dbReference type="FunFam" id="3.30.160.60:FF:000145">
    <property type="entry name" value="Zinc finger protein 574"/>
    <property type="match status" value="1"/>
</dbReference>
<evidence type="ECO:0000256" key="1">
    <source>
        <dbReference type="ARBA" id="ARBA00004123"/>
    </source>
</evidence>
<evidence type="ECO:0000256" key="7">
    <source>
        <dbReference type="ARBA" id="ARBA00023163"/>
    </source>
</evidence>
<dbReference type="OrthoDB" id="6365676at2759"/>
<dbReference type="GO" id="GO:0008270">
    <property type="term" value="F:zinc ion binding"/>
    <property type="evidence" value="ECO:0007669"/>
    <property type="project" value="UniProtKB-KW"/>
</dbReference>
<evidence type="ECO:0000313" key="14">
    <source>
        <dbReference type="Proteomes" id="UP000054217"/>
    </source>
</evidence>
<dbReference type="Gene3D" id="3.30.160.60">
    <property type="entry name" value="Classic Zinc Finger"/>
    <property type="match status" value="2"/>
</dbReference>
<feature type="compositionally biased region" description="Low complexity" evidence="10">
    <location>
        <begin position="587"/>
        <end position="598"/>
    </location>
</feature>
<feature type="region of interest" description="Disordered" evidence="10">
    <location>
        <begin position="434"/>
        <end position="459"/>
    </location>
</feature>
<dbReference type="SUPFAM" id="SSF57701">
    <property type="entry name" value="Zn2/Cys6 DNA-binding domain"/>
    <property type="match status" value="1"/>
</dbReference>
<dbReference type="PANTHER" id="PTHR47660">
    <property type="entry name" value="TRANSCRIPTION FACTOR WITH C2H2 AND ZN(2)-CYS(6) DNA BINDING DOMAIN (EUROFUNG)-RELATED-RELATED"/>
    <property type="match status" value="1"/>
</dbReference>
<feature type="compositionally biased region" description="Low complexity" evidence="10">
    <location>
        <begin position="494"/>
        <end position="512"/>
    </location>
</feature>
<dbReference type="PROSITE" id="PS00028">
    <property type="entry name" value="ZINC_FINGER_C2H2_1"/>
    <property type="match status" value="2"/>
</dbReference>
<evidence type="ECO:0000259" key="12">
    <source>
        <dbReference type="PROSITE" id="PS50157"/>
    </source>
</evidence>
<dbReference type="SUPFAM" id="SSF57667">
    <property type="entry name" value="beta-beta-alpha zinc fingers"/>
    <property type="match status" value="1"/>
</dbReference>
<evidence type="ECO:0000256" key="6">
    <source>
        <dbReference type="ARBA" id="ARBA00023015"/>
    </source>
</evidence>
<dbReference type="Proteomes" id="UP000054217">
    <property type="component" value="Unassembled WGS sequence"/>
</dbReference>
<feature type="compositionally biased region" description="Polar residues" evidence="10">
    <location>
        <begin position="377"/>
        <end position="390"/>
    </location>
</feature>
<feature type="compositionally biased region" description="Low complexity" evidence="10">
    <location>
        <begin position="130"/>
        <end position="142"/>
    </location>
</feature>
<keyword evidence="8" id="KW-0539">Nucleus</keyword>
<dbReference type="STRING" id="870435.A0A0C3JAU3"/>
<protein>
    <recommendedName>
        <fullName evidence="15">Zn(2)-C6 fungal-type domain-containing protein</fullName>
    </recommendedName>
</protein>
<organism evidence="13 14">
    <name type="scientific">Pisolithus tinctorius Marx 270</name>
    <dbReference type="NCBI Taxonomy" id="870435"/>
    <lineage>
        <taxon>Eukaryota</taxon>
        <taxon>Fungi</taxon>
        <taxon>Dikarya</taxon>
        <taxon>Basidiomycota</taxon>
        <taxon>Agaricomycotina</taxon>
        <taxon>Agaricomycetes</taxon>
        <taxon>Agaricomycetidae</taxon>
        <taxon>Boletales</taxon>
        <taxon>Sclerodermatineae</taxon>
        <taxon>Pisolithaceae</taxon>
        <taxon>Pisolithus</taxon>
    </lineage>
</organism>
<feature type="compositionally biased region" description="Low complexity" evidence="10">
    <location>
        <begin position="610"/>
        <end position="620"/>
    </location>
</feature>
<comment type="subcellular location">
    <subcellularLocation>
        <location evidence="1">Nucleus</location>
    </subcellularLocation>
</comment>
<keyword evidence="7" id="KW-0804">Transcription</keyword>
<feature type="compositionally biased region" description="Basic and acidic residues" evidence="10">
    <location>
        <begin position="755"/>
        <end position="766"/>
    </location>
</feature>
<dbReference type="InterPro" id="IPR036864">
    <property type="entry name" value="Zn2-C6_fun-type_DNA-bd_sf"/>
</dbReference>
<evidence type="ECO:0000313" key="13">
    <source>
        <dbReference type="EMBL" id="KIN94786.1"/>
    </source>
</evidence>
<feature type="domain" description="Zn(2)-C6 fungal-type" evidence="11">
    <location>
        <begin position="85"/>
        <end position="114"/>
    </location>
</feature>
<gene>
    <name evidence="13" type="ORF">M404DRAFT_1008067</name>
</gene>
<feature type="region of interest" description="Disordered" evidence="10">
    <location>
        <begin position="486"/>
        <end position="555"/>
    </location>
</feature>
<reference evidence="13 14" key="1">
    <citation type="submission" date="2014-04" db="EMBL/GenBank/DDBJ databases">
        <authorList>
            <consortium name="DOE Joint Genome Institute"/>
            <person name="Kuo A."/>
            <person name="Kohler A."/>
            <person name="Costa M.D."/>
            <person name="Nagy L.G."/>
            <person name="Floudas D."/>
            <person name="Copeland A."/>
            <person name="Barry K.W."/>
            <person name="Cichocki N."/>
            <person name="Veneault-Fourrey C."/>
            <person name="LaButti K."/>
            <person name="Lindquist E.A."/>
            <person name="Lipzen A."/>
            <person name="Lundell T."/>
            <person name="Morin E."/>
            <person name="Murat C."/>
            <person name="Sun H."/>
            <person name="Tunlid A."/>
            <person name="Henrissat B."/>
            <person name="Grigoriev I.V."/>
            <person name="Hibbett D.S."/>
            <person name="Martin F."/>
            <person name="Nordberg H.P."/>
            <person name="Cantor M.N."/>
            <person name="Hua S.X."/>
        </authorList>
    </citation>
    <scope>NUCLEOTIDE SEQUENCE [LARGE SCALE GENOMIC DNA]</scope>
    <source>
        <strain evidence="13 14">Marx 270</strain>
    </source>
</reference>
<keyword evidence="5" id="KW-0862">Zinc</keyword>
<evidence type="ECO:0000256" key="9">
    <source>
        <dbReference type="PROSITE-ProRule" id="PRU00042"/>
    </source>
</evidence>
<evidence type="ECO:0000256" key="5">
    <source>
        <dbReference type="ARBA" id="ARBA00022833"/>
    </source>
</evidence>
<dbReference type="InParanoid" id="A0A0C3JAU3"/>
<proteinExistence type="predicted"/>
<feature type="region of interest" description="Disordered" evidence="10">
    <location>
        <begin position="320"/>
        <end position="353"/>
    </location>
</feature>
<evidence type="ECO:0000256" key="10">
    <source>
        <dbReference type="SAM" id="MobiDB-lite"/>
    </source>
</evidence>
<dbReference type="SMART" id="SM00355">
    <property type="entry name" value="ZnF_C2H2"/>
    <property type="match status" value="2"/>
</dbReference>
<keyword evidence="2" id="KW-0479">Metal-binding</keyword>
<feature type="compositionally biased region" description="Low complexity" evidence="10">
    <location>
        <begin position="320"/>
        <end position="340"/>
    </location>
</feature>
<evidence type="ECO:0000256" key="2">
    <source>
        <dbReference type="ARBA" id="ARBA00022723"/>
    </source>
</evidence>
<name>A0A0C3JAU3_PISTI</name>
<evidence type="ECO:0000256" key="8">
    <source>
        <dbReference type="ARBA" id="ARBA00023242"/>
    </source>
</evidence>
<feature type="compositionally biased region" description="Polar residues" evidence="10">
    <location>
        <begin position="669"/>
        <end position="681"/>
    </location>
</feature>
<dbReference type="AlphaFoldDB" id="A0A0C3JAU3"/>
<keyword evidence="14" id="KW-1185">Reference proteome</keyword>
<dbReference type="PROSITE" id="PS50157">
    <property type="entry name" value="ZINC_FINGER_C2H2_2"/>
    <property type="match status" value="2"/>
</dbReference>
<dbReference type="GO" id="GO:0000981">
    <property type="term" value="F:DNA-binding transcription factor activity, RNA polymerase II-specific"/>
    <property type="evidence" value="ECO:0007669"/>
    <property type="project" value="InterPro"/>
</dbReference>
<dbReference type="InterPro" id="IPR036236">
    <property type="entry name" value="Znf_C2H2_sf"/>
</dbReference>
<dbReference type="PANTHER" id="PTHR47660:SF2">
    <property type="entry name" value="TRANSCRIPTION FACTOR WITH C2H2 AND ZN(2)-CYS(6) DNA BINDING DOMAIN (EUROFUNG)"/>
    <property type="match status" value="1"/>
</dbReference>
<dbReference type="EMBL" id="KN832086">
    <property type="protein sequence ID" value="KIN94786.1"/>
    <property type="molecule type" value="Genomic_DNA"/>
</dbReference>